<dbReference type="Proteomes" id="UP001589587">
    <property type="component" value="Unassembled WGS sequence"/>
</dbReference>
<sequence>MSTPDSHSMATSAGLRMIDQLRQVHEPLRADIEVLQNALQLLSDETADLTRIPEMIDNLTIADFVWQLRVNCDFYCNTLTLHHTIEDQRMFPVMTKNFPELTPSVERLQAEHKLVGEIVSEAKRATLALSTESSTVSRAHSAIAELADHMQSHLDFEEATLFPYFRKMDRDWHYG</sequence>
<protein>
    <submittedName>
        <fullName evidence="2">Hemerythrin domain-containing protein</fullName>
    </submittedName>
</protein>
<evidence type="ECO:0000313" key="2">
    <source>
        <dbReference type="EMBL" id="MFB9781979.1"/>
    </source>
</evidence>
<dbReference type="InterPro" id="IPR012312">
    <property type="entry name" value="Hemerythrin-like"/>
</dbReference>
<dbReference type="RefSeq" id="WP_378375263.1">
    <property type="nucleotide sequence ID" value="NZ_JBHMAS010000049.1"/>
</dbReference>
<proteinExistence type="predicted"/>
<evidence type="ECO:0000259" key="1">
    <source>
        <dbReference type="Pfam" id="PF01814"/>
    </source>
</evidence>
<dbReference type="Gene3D" id="1.20.120.520">
    <property type="entry name" value="nmb1532 protein domain like"/>
    <property type="match status" value="1"/>
</dbReference>
<accession>A0ABV5XHM6</accession>
<reference evidence="2 3" key="1">
    <citation type="submission" date="2024-09" db="EMBL/GenBank/DDBJ databases">
        <authorList>
            <person name="Sun Q."/>
            <person name="Mori K."/>
        </authorList>
    </citation>
    <scope>NUCLEOTIDE SEQUENCE [LARGE SCALE GENOMIC DNA]</scope>
    <source>
        <strain evidence="2 3">JCM 11411</strain>
    </source>
</reference>
<comment type="caution">
    <text evidence="2">The sequence shown here is derived from an EMBL/GenBank/DDBJ whole genome shotgun (WGS) entry which is preliminary data.</text>
</comment>
<dbReference type="Pfam" id="PF01814">
    <property type="entry name" value="Hemerythrin"/>
    <property type="match status" value="1"/>
</dbReference>
<dbReference type="EMBL" id="JBHMAS010000049">
    <property type="protein sequence ID" value="MFB9781979.1"/>
    <property type="molecule type" value="Genomic_DNA"/>
</dbReference>
<feature type="domain" description="Hemerythrin-like" evidence="1">
    <location>
        <begin position="17"/>
        <end position="164"/>
    </location>
</feature>
<evidence type="ECO:0000313" key="3">
    <source>
        <dbReference type="Proteomes" id="UP001589587"/>
    </source>
</evidence>
<organism evidence="2 3">
    <name type="scientific">Rhodococcus baikonurensis</name>
    <dbReference type="NCBI Taxonomy" id="172041"/>
    <lineage>
        <taxon>Bacteria</taxon>
        <taxon>Bacillati</taxon>
        <taxon>Actinomycetota</taxon>
        <taxon>Actinomycetes</taxon>
        <taxon>Mycobacteriales</taxon>
        <taxon>Nocardiaceae</taxon>
        <taxon>Rhodococcus</taxon>
        <taxon>Rhodococcus erythropolis group</taxon>
    </lineage>
</organism>
<gene>
    <name evidence="2" type="ORF">ACFFQ6_19965</name>
</gene>
<name>A0ABV5XHM6_9NOCA</name>
<keyword evidence="3" id="KW-1185">Reference proteome</keyword>